<proteinExistence type="predicted"/>
<organism evidence="1 2">
    <name type="scientific">Melastoma candidum</name>
    <dbReference type="NCBI Taxonomy" id="119954"/>
    <lineage>
        <taxon>Eukaryota</taxon>
        <taxon>Viridiplantae</taxon>
        <taxon>Streptophyta</taxon>
        <taxon>Embryophyta</taxon>
        <taxon>Tracheophyta</taxon>
        <taxon>Spermatophyta</taxon>
        <taxon>Magnoliopsida</taxon>
        <taxon>eudicotyledons</taxon>
        <taxon>Gunneridae</taxon>
        <taxon>Pentapetalae</taxon>
        <taxon>rosids</taxon>
        <taxon>malvids</taxon>
        <taxon>Myrtales</taxon>
        <taxon>Melastomataceae</taxon>
        <taxon>Melastomatoideae</taxon>
        <taxon>Melastomateae</taxon>
        <taxon>Melastoma</taxon>
    </lineage>
</organism>
<reference evidence="2" key="1">
    <citation type="journal article" date="2023" name="Front. Plant Sci.">
        <title>Chromosomal-level genome assembly of Melastoma candidum provides insights into trichome evolution.</title>
        <authorList>
            <person name="Zhong Y."/>
            <person name="Wu W."/>
            <person name="Sun C."/>
            <person name="Zou P."/>
            <person name="Liu Y."/>
            <person name="Dai S."/>
            <person name="Zhou R."/>
        </authorList>
    </citation>
    <scope>NUCLEOTIDE SEQUENCE [LARGE SCALE GENOMIC DNA]</scope>
</reference>
<comment type="caution">
    <text evidence="1">The sequence shown here is derived from an EMBL/GenBank/DDBJ whole genome shotgun (WGS) entry which is preliminary data.</text>
</comment>
<dbReference type="EMBL" id="CM042885">
    <property type="protein sequence ID" value="KAI4367241.1"/>
    <property type="molecule type" value="Genomic_DNA"/>
</dbReference>
<keyword evidence="2" id="KW-1185">Reference proteome</keyword>
<sequence>MSSSVLACVRLPSPTSPKQRFPNPKSSTPQNPSLISSPKIAASSKSRSLSLNSALSRFIKSGLLHDAIQLFDAMTHRDTYTWNLLIKGFVDHRLFEEAFDLYRRMESEGIRGDHFTFAFVIKACGGMLCLAEGERIHAKVMKMGLNGDVYVGNCLLGMYSENGRMDMADKLFGEMTGKDLVSWNSMMSMFVSVGDAVPVLRLLREMHSFGMEPDRFSLINSLSAVSVGCCLHIGKEIHCRAIRTGLETDFMVQTSLINMYFKCREVDYAEKMFYYCGCSMENIVTWNVMVDGYASNDQFMKSIACMRRMQDEYKLTPDKISMINVLPACAQLGELLLGKSIHGHVLRKGVVPDVVLETALINMYGECRKVNNSETIFSRMAEKNLVTWNSMAAALVRNGREKDALTFFLELWHEQLALDEMTIATILPAYAEVALLREGKQIHSFIVKSGLSSNTFVLNSLVFMYAKCGDLDTAREIFDRIMFKDVITWNVIIMAYAIHGHGRSSIHLFSEMIEKGVKPNKNTFVSLLMSCSISGLIDEGWLYYELMKKGYGIDPGIDHYGCMLDIIGRTGDFPLARRFIEDMPLVPNARIWGSFLTACRKHKNIEMAEYAANHALSLDHDNTGCYILLAKLYAEAGRMSDAERIASVMRQMGIKKTVGRCQIESAGAIHKFVNGDQNHEAINMVYNVLHIISRRTGYETSTHDSIRLRPRDPASKAAFSTVTHGVRLAISFGLISTQVGRPVLVRMNTRICEDCHGFAKRASISSQREIVVGDTKMFHHFREGHCSCGDYW</sequence>
<dbReference type="Proteomes" id="UP001057402">
    <property type="component" value="Chromosome 6"/>
</dbReference>
<gene>
    <name evidence="1" type="ORF">MLD38_023003</name>
</gene>
<accession>A0ACB9QL35</accession>
<name>A0ACB9QL35_9MYRT</name>
<evidence type="ECO:0000313" key="1">
    <source>
        <dbReference type="EMBL" id="KAI4367241.1"/>
    </source>
</evidence>
<evidence type="ECO:0000313" key="2">
    <source>
        <dbReference type="Proteomes" id="UP001057402"/>
    </source>
</evidence>
<protein>
    <submittedName>
        <fullName evidence="1">Uncharacterized protein</fullName>
    </submittedName>
</protein>